<organism evidence="2 3">
    <name type="scientific">Candidatus Limivivens merdigallinarum</name>
    <dbReference type="NCBI Taxonomy" id="2840859"/>
    <lineage>
        <taxon>Bacteria</taxon>
        <taxon>Bacillati</taxon>
        <taxon>Bacillota</taxon>
        <taxon>Clostridia</taxon>
        <taxon>Lachnospirales</taxon>
        <taxon>Lachnospiraceae</taxon>
        <taxon>Lachnospiraceae incertae sedis</taxon>
        <taxon>Candidatus Limivivens</taxon>
    </lineage>
</organism>
<feature type="chain" id="PRO_5039351493" evidence="1">
    <location>
        <begin position="29"/>
        <end position="427"/>
    </location>
</feature>
<sequence length="427" mass="46974">MKKSVKAAALAMASVTAVSMFTQIPVMAEENGKTTVTFWHSMSGENGELLQSIVDNYNNSQDQVEVVAEYQGNYYDAIAKVQTAIGAGNGPDILQTGSGQISVLAKEDGILENLVPYMEESGMPNDFYEGFLTGLSFDPETTDETLLGFPMGCSVPVMYCNTAMLEEAGLEVPTTWDEMMDVCTKLIDDGKIEYGFALPHDPWYFWMFIAQNDTYCFSEDGSTMSCVEDGTGIEMWEKVQDMAENKVLYFGPAQDDNSVAMFAEGKTAFLINSIGGMLSVDSAADFDYSVEFVPQEKSLAVPTGGNALCMLASSEVKDAAWDFLNWMYTDNGGVATYSASIGYLPCSETIAEMDAIQEKREDPNYQKAFEELDYADNNHMVRQPNNGDITSYITAMMEATLYDFEDVTEQMTIMNEEVTSALADLAE</sequence>
<accession>A0A9D1A084</accession>
<reference evidence="2" key="1">
    <citation type="submission" date="2020-10" db="EMBL/GenBank/DDBJ databases">
        <authorList>
            <person name="Gilroy R."/>
        </authorList>
    </citation>
    <scope>NUCLEOTIDE SEQUENCE</scope>
    <source>
        <strain evidence="2">ChiSjej3B21-11622</strain>
    </source>
</reference>
<dbReference type="InterPro" id="IPR050490">
    <property type="entry name" value="Bact_solute-bd_prot1"/>
</dbReference>
<dbReference type="PANTHER" id="PTHR43649">
    <property type="entry name" value="ARABINOSE-BINDING PROTEIN-RELATED"/>
    <property type="match status" value="1"/>
</dbReference>
<keyword evidence="1" id="KW-0732">Signal</keyword>
<proteinExistence type="predicted"/>
<reference evidence="2" key="2">
    <citation type="journal article" date="2021" name="PeerJ">
        <title>Extensive microbial diversity within the chicken gut microbiome revealed by metagenomics and culture.</title>
        <authorList>
            <person name="Gilroy R."/>
            <person name="Ravi A."/>
            <person name="Getino M."/>
            <person name="Pursley I."/>
            <person name="Horton D.L."/>
            <person name="Alikhan N.F."/>
            <person name="Baker D."/>
            <person name="Gharbi K."/>
            <person name="Hall N."/>
            <person name="Watson M."/>
            <person name="Adriaenssens E.M."/>
            <person name="Foster-Nyarko E."/>
            <person name="Jarju S."/>
            <person name="Secka A."/>
            <person name="Antonio M."/>
            <person name="Oren A."/>
            <person name="Chaudhuri R.R."/>
            <person name="La Ragione R."/>
            <person name="Hildebrand F."/>
            <person name="Pallen M.J."/>
        </authorList>
    </citation>
    <scope>NUCLEOTIDE SEQUENCE</scope>
    <source>
        <strain evidence="2">ChiSjej3B21-11622</strain>
    </source>
</reference>
<name>A0A9D1A084_9FIRM</name>
<dbReference type="Pfam" id="PF13416">
    <property type="entry name" value="SBP_bac_8"/>
    <property type="match status" value="1"/>
</dbReference>
<protein>
    <submittedName>
        <fullName evidence="2">ABC transporter substrate-binding protein</fullName>
    </submittedName>
</protein>
<dbReference type="CDD" id="cd14748">
    <property type="entry name" value="PBP2_UgpB"/>
    <property type="match status" value="1"/>
</dbReference>
<dbReference type="Proteomes" id="UP000886886">
    <property type="component" value="Unassembled WGS sequence"/>
</dbReference>
<dbReference type="AlphaFoldDB" id="A0A9D1A084"/>
<dbReference type="EMBL" id="DVFT01000223">
    <property type="protein sequence ID" value="HIQ97903.1"/>
    <property type="molecule type" value="Genomic_DNA"/>
</dbReference>
<evidence type="ECO:0000313" key="2">
    <source>
        <dbReference type="EMBL" id="HIQ97903.1"/>
    </source>
</evidence>
<evidence type="ECO:0000256" key="1">
    <source>
        <dbReference type="SAM" id="SignalP"/>
    </source>
</evidence>
<dbReference type="InterPro" id="IPR006059">
    <property type="entry name" value="SBP"/>
</dbReference>
<dbReference type="PANTHER" id="PTHR43649:SF12">
    <property type="entry name" value="DIACETYLCHITOBIOSE BINDING PROTEIN DASA"/>
    <property type="match status" value="1"/>
</dbReference>
<gene>
    <name evidence="2" type="ORF">IAB26_15240</name>
</gene>
<evidence type="ECO:0000313" key="3">
    <source>
        <dbReference type="Proteomes" id="UP000886886"/>
    </source>
</evidence>
<dbReference type="SUPFAM" id="SSF53850">
    <property type="entry name" value="Periplasmic binding protein-like II"/>
    <property type="match status" value="1"/>
</dbReference>
<feature type="signal peptide" evidence="1">
    <location>
        <begin position="1"/>
        <end position="28"/>
    </location>
</feature>
<comment type="caution">
    <text evidence="2">The sequence shown here is derived from an EMBL/GenBank/DDBJ whole genome shotgun (WGS) entry which is preliminary data.</text>
</comment>
<dbReference type="Gene3D" id="3.40.190.10">
    <property type="entry name" value="Periplasmic binding protein-like II"/>
    <property type="match status" value="2"/>
</dbReference>